<proteinExistence type="predicted"/>
<dbReference type="Proteomes" id="UP000027821">
    <property type="component" value="Unassembled WGS sequence"/>
</dbReference>
<sequence length="72" mass="8289">MPGKLTDFETHGEDIHHDNEEIISCIMDLWQLLPDQDRELLKAVEIDLLEHTGYAKQLHINLSTVKSKVHSV</sequence>
<dbReference type="EMBL" id="JMIH01000048">
    <property type="protein sequence ID" value="KEO71638.1"/>
    <property type="molecule type" value="Genomic_DNA"/>
</dbReference>
<accession>A0A074KVP4</accession>
<dbReference type="AlphaFoldDB" id="A0A074KVP4"/>
<dbReference type="RefSeq" id="WP_035079895.1">
    <property type="nucleotide sequence ID" value="NZ_JMIH01000048.1"/>
</dbReference>
<comment type="caution">
    <text evidence="1">The sequence shown here is derived from an EMBL/GenBank/DDBJ whole genome shotgun (WGS) entry which is preliminary data.</text>
</comment>
<reference evidence="1 2" key="1">
    <citation type="submission" date="2014-04" db="EMBL/GenBank/DDBJ databases">
        <title>Characterization and application of a salt tolerant electro-active bacterium.</title>
        <authorList>
            <person name="Yang L."/>
            <person name="Wei S."/>
            <person name="Tay Q.X.M."/>
        </authorList>
    </citation>
    <scope>NUCLEOTIDE SEQUENCE [LARGE SCALE GENOMIC DNA]</scope>
    <source>
        <strain evidence="1 2">LY1</strain>
    </source>
</reference>
<evidence type="ECO:0000313" key="2">
    <source>
        <dbReference type="Proteomes" id="UP000027821"/>
    </source>
</evidence>
<name>A0A074KVP4_9BACT</name>
<evidence type="ECO:0000313" key="1">
    <source>
        <dbReference type="EMBL" id="KEO71638.1"/>
    </source>
</evidence>
<evidence type="ECO:0008006" key="3">
    <source>
        <dbReference type="Google" id="ProtNLM"/>
    </source>
</evidence>
<organism evidence="1 2">
    <name type="scientific">Anditalea andensis</name>
    <dbReference type="NCBI Taxonomy" id="1048983"/>
    <lineage>
        <taxon>Bacteria</taxon>
        <taxon>Pseudomonadati</taxon>
        <taxon>Bacteroidota</taxon>
        <taxon>Cytophagia</taxon>
        <taxon>Cytophagales</taxon>
        <taxon>Cytophagaceae</taxon>
        <taxon>Anditalea</taxon>
    </lineage>
</organism>
<protein>
    <recommendedName>
        <fullName evidence="3">RNA polymerase sigma factor 70 region 4 type 2 domain-containing protein</fullName>
    </recommendedName>
</protein>
<keyword evidence="2" id="KW-1185">Reference proteome</keyword>
<gene>
    <name evidence="1" type="ORF">EL17_23555</name>
</gene>